<evidence type="ECO:0000256" key="9">
    <source>
        <dbReference type="SAM" id="Phobius"/>
    </source>
</evidence>
<proteinExistence type="inferred from homology"/>
<keyword evidence="4 9" id="KW-0812">Transmembrane</keyword>
<keyword evidence="7 9" id="KW-0472">Membrane</keyword>
<dbReference type="NCBIfam" id="NF006017">
    <property type="entry name" value="PRK08156.1"/>
    <property type="match status" value="1"/>
</dbReference>
<evidence type="ECO:0000256" key="3">
    <source>
        <dbReference type="ARBA" id="ARBA00022475"/>
    </source>
</evidence>
<dbReference type="EMBL" id="CP081864">
    <property type="protein sequence ID" value="QZN95242.1"/>
    <property type="molecule type" value="Genomic_DNA"/>
</dbReference>
<dbReference type="InterPro" id="IPR006307">
    <property type="entry name" value="BsaZ-like"/>
</dbReference>
<dbReference type="PRINTS" id="PR00950">
    <property type="entry name" value="TYPE3IMSPROT"/>
</dbReference>
<evidence type="ECO:0000256" key="4">
    <source>
        <dbReference type="ARBA" id="ARBA00022692"/>
    </source>
</evidence>
<name>A0ABX9AJ94_9ENTR</name>
<dbReference type="InterPro" id="IPR029025">
    <property type="entry name" value="T3SS_substrate_exporter_C"/>
</dbReference>
<feature type="transmembrane region" description="Helical" evidence="9">
    <location>
        <begin position="182"/>
        <end position="204"/>
    </location>
</feature>
<feature type="transmembrane region" description="Helical" evidence="9">
    <location>
        <begin position="28"/>
        <end position="51"/>
    </location>
</feature>
<keyword evidence="6" id="KW-0843">Virulence</keyword>
<protein>
    <submittedName>
        <fullName evidence="10">EscU/YscU/HrcU family type III secretion system export apparatus switch protein</fullName>
    </submittedName>
</protein>
<organism evidence="10 11">
    <name type="scientific">Symbiopectobacterium purcellii</name>
    <dbReference type="NCBI Taxonomy" id="2871826"/>
    <lineage>
        <taxon>Bacteria</taxon>
        <taxon>Pseudomonadati</taxon>
        <taxon>Pseudomonadota</taxon>
        <taxon>Gammaproteobacteria</taxon>
        <taxon>Enterobacterales</taxon>
        <taxon>Enterobacteriaceae</taxon>
    </lineage>
</organism>
<dbReference type="PANTHER" id="PTHR30531:SF14">
    <property type="entry name" value="SURFACE PRESENTATION OF ANTIGENS PROTEIN SPAS"/>
    <property type="match status" value="1"/>
</dbReference>
<dbReference type="SUPFAM" id="SSF160544">
    <property type="entry name" value="EscU C-terminal domain-like"/>
    <property type="match status" value="1"/>
</dbReference>
<keyword evidence="11" id="KW-1185">Reference proteome</keyword>
<evidence type="ECO:0000256" key="6">
    <source>
        <dbReference type="ARBA" id="ARBA00023026"/>
    </source>
</evidence>
<keyword evidence="5 9" id="KW-1133">Transmembrane helix</keyword>
<evidence type="ECO:0000256" key="7">
    <source>
        <dbReference type="ARBA" id="ARBA00023136"/>
    </source>
</evidence>
<feature type="region of interest" description="Disordered" evidence="8">
    <location>
        <begin position="356"/>
        <end position="379"/>
    </location>
</feature>
<dbReference type="NCBIfam" id="TIGR01404">
    <property type="entry name" value="FlhB_rel_III"/>
    <property type="match status" value="1"/>
</dbReference>
<dbReference type="PANTHER" id="PTHR30531">
    <property type="entry name" value="FLAGELLAR BIOSYNTHETIC PROTEIN FLHB"/>
    <property type="match status" value="1"/>
</dbReference>
<sequence length="379" mass="43305">MAEKTEKPTEKKRRDSAKKGQTFRSRDLVATVVLISGVFFLGSGMDFGPLIDLYSAALLYNDKMTVISYSTQLVLVLLKMCLPFIILCIVVGFATTLLQTKFSIASEALRLNFKALNPIEGFKRIFSLRTAKDFVKSLLYLGVLFGTCYTLIVNELKYILSVYHGTLMQLITYWVSVTIKSILLFILWSLLVLLAEFIVEYFLYIKEMKMDKHEVKQERKELDGNPEIKRARRRAHHEILSSEERTAIRNSEVIMANPTHIAVAIYFYMDVAYFPFISLRCSNMKAQAAIAYAEKEGIPVVRDVKLARRLYNSYTAYSFISINDDALMAVMDILIWLRRVEIEELDTFGTNNDSAEFENGISQETPLEDSGGKLCDKKQ</sequence>
<dbReference type="Gene3D" id="3.40.1690.10">
    <property type="entry name" value="secretion proteins EscU"/>
    <property type="match status" value="1"/>
</dbReference>
<evidence type="ECO:0000256" key="8">
    <source>
        <dbReference type="SAM" id="MobiDB-lite"/>
    </source>
</evidence>
<feature type="compositionally biased region" description="Polar residues" evidence="8">
    <location>
        <begin position="356"/>
        <end position="365"/>
    </location>
</feature>
<reference evidence="10 11" key="1">
    <citation type="submission" date="2021-08" db="EMBL/GenBank/DDBJ databases">
        <title>Culture and genomic analysis of Symbiopectobacterium purcellii sp. nov. gen. nov., isolated from the leafhopper Empoasca decipiens.</title>
        <authorList>
            <person name="Nadal-Jimenez P."/>
            <person name="Siozios S."/>
            <person name="Halliday N."/>
            <person name="Camara M."/>
            <person name="Hurst G.D.D."/>
        </authorList>
    </citation>
    <scope>NUCLEOTIDE SEQUENCE [LARGE SCALE GENOMIC DNA]</scope>
    <source>
        <strain evidence="10 11">SyEd1</strain>
    </source>
</reference>
<evidence type="ECO:0000256" key="2">
    <source>
        <dbReference type="ARBA" id="ARBA00010690"/>
    </source>
</evidence>
<dbReference type="Proteomes" id="UP000825886">
    <property type="component" value="Chromosome"/>
</dbReference>
<evidence type="ECO:0000313" key="10">
    <source>
        <dbReference type="EMBL" id="QZN95242.1"/>
    </source>
</evidence>
<feature type="transmembrane region" description="Helical" evidence="9">
    <location>
        <begin position="158"/>
        <end position="175"/>
    </location>
</feature>
<evidence type="ECO:0000313" key="11">
    <source>
        <dbReference type="Proteomes" id="UP000825886"/>
    </source>
</evidence>
<comment type="subcellular location">
    <subcellularLocation>
        <location evidence="1">Cell membrane</location>
        <topology evidence="1">Multi-pass membrane protein</topology>
    </subcellularLocation>
</comment>
<evidence type="ECO:0000256" key="5">
    <source>
        <dbReference type="ARBA" id="ARBA00022989"/>
    </source>
</evidence>
<gene>
    <name evidence="10" type="ORF">K6K13_18825</name>
</gene>
<feature type="transmembrane region" description="Helical" evidence="9">
    <location>
        <begin position="259"/>
        <end position="277"/>
    </location>
</feature>
<dbReference type="RefSeq" id="WP_222158348.1">
    <property type="nucleotide sequence ID" value="NZ_CP081864.1"/>
</dbReference>
<dbReference type="InterPro" id="IPR006135">
    <property type="entry name" value="T3SS_substrate_exporter"/>
</dbReference>
<keyword evidence="3" id="KW-1003">Cell membrane</keyword>
<feature type="compositionally biased region" description="Basic and acidic residues" evidence="8">
    <location>
        <begin position="370"/>
        <end position="379"/>
    </location>
</feature>
<feature type="transmembrane region" description="Helical" evidence="9">
    <location>
        <begin position="71"/>
        <end position="94"/>
    </location>
</feature>
<comment type="similarity">
    <text evidence="2">Belongs to the type III secretion exporter family.</text>
</comment>
<accession>A0ABX9AJ94</accession>
<feature type="transmembrane region" description="Helical" evidence="9">
    <location>
        <begin position="134"/>
        <end position="152"/>
    </location>
</feature>
<evidence type="ECO:0000256" key="1">
    <source>
        <dbReference type="ARBA" id="ARBA00004651"/>
    </source>
</evidence>
<dbReference type="Pfam" id="PF01312">
    <property type="entry name" value="Bac_export_2"/>
    <property type="match status" value="1"/>
</dbReference>